<evidence type="ECO:0008006" key="5">
    <source>
        <dbReference type="Google" id="ProtNLM"/>
    </source>
</evidence>
<feature type="transmembrane region" description="Helical" evidence="1">
    <location>
        <begin position="166"/>
        <end position="192"/>
    </location>
</feature>
<sequence>MTRVSVYSAALVAFVASANLVELRTAAAMIVASIAMPNWIDYAVTTSQGDTIRKTIGLHKSCSNLDGDRCTPYPTTSLCQSERRYFCTLWRTAGWLASLSVVLALAGLVSFGITLGGGKYKRASGWPFVAGLVAAFAAVQLIVISAVAYLFDHDEQFVIPGWQLGVSWYLALSSALLGIATVVGLVLSAFVLPPEDGYEFLEEPMNA</sequence>
<keyword evidence="1" id="KW-0472">Membrane</keyword>
<protein>
    <recommendedName>
        <fullName evidence="5">Pre-mRNA splicing factor</fullName>
    </recommendedName>
</protein>
<feature type="chain" id="PRO_5014194082" description="Pre-mRNA splicing factor" evidence="2">
    <location>
        <begin position="18"/>
        <end position="207"/>
    </location>
</feature>
<dbReference type="EMBL" id="CP023326">
    <property type="protein sequence ID" value="ATY65565.1"/>
    <property type="molecule type" value="Genomic_DNA"/>
</dbReference>
<feature type="transmembrane region" description="Helical" evidence="1">
    <location>
        <begin position="93"/>
        <end position="116"/>
    </location>
</feature>
<evidence type="ECO:0000256" key="2">
    <source>
        <dbReference type="SAM" id="SignalP"/>
    </source>
</evidence>
<gene>
    <name evidence="3" type="ORF">A9K55_001579</name>
</gene>
<accession>A0A2H4SR31</accession>
<dbReference type="VEuPathDB" id="FungiDB:A9K55_001579"/>
<keyword evidence="2" id="KW-0732">Signal</keyword>
<feature type="signal peptide" evidence="2">
    <location>
        <begin position="1"/>
        <end position="17"/>
    </location>
</feature>
<evidence type="ECO:0000256" key="1">
    <source>
        <dbReference type="SAM" id="Phobius"/>
    </source>
</evidence>
<dbReference type="OrthoDB" id="61370at2759"/>
<keyword evidence="1" id="KW-1133">Transmembrane helix</keyword>
<feature type="transmembrane region" description="Helical" evidence="1">
    <location>
        <begin position="128"/>
        <end position="151"/>
    </location>
</feature>
<reference evidence="3 4" key="1">
    <citation type="journal article" date="2017" name="BMC Genomics">
        <title>Chromosome level assembly and secondary metabolite potential of the parasitic fungus Cordyceps militaris.</title>
        <authorList>
            <person name="Kramer G.J."/>
            <person name="Nodwell J.R."/>
        </authorList>
    </citation>
    <scope>NUCLEOTIDE SEQUENCE [LARGE SCALE GENOMIC DNA]</scope>
    <source>
        <strain evidence="3 4">ATCC 34164</strain>
    </source>
</reference>
<evidence type="ECO:0000313" key="4">
    <source>
        <dbReference type="Proteomes" id="UP000323067"/>
    </source>
</evidence>
<dbReference type="Proteomes" id="UP000323067">
    <property type="component" value="Chromosome iii"/>
</dbReference>
<dbReference type="AlphaFoldDB" id="A0A2H4SR31"/>
<keyword evidence="1" id="KW-0812">Transmembrane</keyword>
<dbReference type="Gene3D" id="1.20.140.150">
    <property type="match status" value="1"/>
</dbReference>
<proteinExistence type="predicted"/>
<name>A0A2H4SR31_CORMI</name>
<organism evidence="3 4">
    <name type="scientific">Cordyceps militaris</name>
    <name type="common">Caterpillar fungus</name>
    <name type="synonym">Clavaria militaris</name>
    <dbReference type="NCBI Taxonomy" id="73501"/>
    <lineage>
        <taxon>Eukaryota</taxon>
        <taxon>Fungi</taxon>
        <taxon>Dikarya</taxon>
        <taxon>Ascomycota</taxon>
        <taxon>Pezizomycotina</taxon>
        <taxon>Sordariomycetes</taxon>
        <taxon>Hypocreomycetidae</taxon>
        <taxon>Hypocreales</taxon>
        <taxon>Cordycipitaceae</taxon>
        <taxon>Cordyceps</taxon>
    </lineage>
</organism>
<dbReference type="VEuPathDB" id="FungiDB:CCM_00540"/>
<evidence type="ECO:0000313" key="3">
    <source>
        <dbReference type="EMBL" id="ATY65565.1"/>
    </source>
</evidence>